<dbReference type="EMBL" id="CATKSH010000014">
    <property type="protein sequence ID" value="CAI9121347.1"/>
    <property type="molecule type" value="Genomic_DNA"/>
</dbReference>
<evidence type="ECO:0000313" key="9">
    <source>
        <dbReference type="Proteomes" id="UP001176960"/>
    </source>
</evidence>
<organism evidence="8 9">
    <name type="scientific">Brytella acorum</name>
    <dbReference type="NCBI Taxonomy" id="2959299"/>
    <lineage>
        <taxon>Bacteria</taxon>
        <taxon>Pseudomonadati</taxon>
        <taxon>Pseudomonadota</taxon>
        <taxon>Alphaproteobacteria</taxon>
        <taxon>Acetobacterales</taxon>
        <taxon>Acetobacteraceae</taxon>
        <taxon>Brytella</taxon>
    </lineage>
</organism>
<evidence type="ECO:0000256" key="5">
    <source>
        <dbReference type="SAM" id="MobiDB-lite"/>
    </source>
</evidence>
<name>A0AA35Y288_9PROT</name>
<feature type="domain" description="TonB-dependent receptor plug" evidence="7">
    <location>
        <begin position="141"/>
        <end position="256"/>
    </location>
</feature>
<feature type="region of interest" description="Disordered" evidence="5">
    <location>
        <begin position="45"/>
        <end position="75"/>
    </location>
</feature>
<comment type="similarity">
    <text evidence="4">Belongs to the TonB-dependent receptor family.</text>
</comment>
<dbReference type="Pfam" id="PF07715">
    <property type="entry name" value="Plug"/>
    <property type="match status" value="1"/>
</dbReference>
<keyword evidence="2 4" id="KW-0472">Membrane</keyword>
<keyword evidence="4" id="KW-0798">TonB box</keyword>
<dbReference type="Gene3D" id="2.170.130.10">
    <property type="entry name" value="TonB-dependent receptor, plug domain"/>
    <property type="match status" value="1"/>
</dbReference>
<evidence type="ECO:0000259" key="6">
    <source>
        <dbReference type="Pfam" id="PF00593"/>
    </source>
</evidence>
<comment type="caution">
    <text evidence="8">The sequence shown here is derived from an EMBL/GenBank/DDBJ whole genome shotgun (WGS) entry which is preliminary data.</text>
</comment>
<dbReference type="AlphaFoldDB" id="A0AA35Y288"/>
<evidence type="ECO:0000313" key="8">
    <source>
        <dbReference type="EMBL" id="CAI9121347.1"/>
    </source>
</evidence>
<reference evidence="8" key="1">
    <citation type="submission" date="2023-03" db="EMBL/GenBank/DDBJ databases">
        <authorList>
            <person name="Cleenwerck I."/>
        </authorList>
    </citation>
    <scope>NUCLEOTIDE SEQUENCE</scope>
    <source>
        <strain evidence="8">LMG 32879</strain>
    </source>
</reference>
<keyword evidence="3" id="KW-0998">Cell outer membrane</keyword>
<dbReference type="InterPro" id="IPR036942">
    <property type="entry name" value="Beta-barrel_TonB_sf"/>
</dbReference>
<proteinExistence type="inferred from homology"/>
<keyword evidence="9" id="KW-1185">Reference proteome</keyword>
<accession>A0AA35Y288</accession>
<evidence type="ECO:0000259" key="7">
    <source>
        <dbReference type="Pfam" id="PF07715"/>
    </source>
</evidence>
<evidence type="ECO:0000256" key="4">
    <source>
        <dbReference type="RuleBase" id="RU003357"/>
    </source>
</evidence>
<evidence type="ECO:0000256" key="3">
    <source>
        <dbReference type="ARBA" id="ARBA00023237"/>
    </source>
</evidence>
<sequence>MKTNLRHRDVTTRHRLSKVAFRLFLLGGISYASFPVDGAMAQTSAAGTTHTHKHVAKKKTSLRKPVKATAPTASTAPAVVPATTVAGSTTAAAPPSQTTSSAALRQSGVLADNEVRGGTEAITVTGTRLSQTRLTNVMAGTSLSADQIKARGYTDIGVALMRENPAFGVADNSPIGAQGSFGAGQSYTSLLNLGSQRTLTLIDGMRMVGGETASLYGAGSGSQVDISAIPTSILKGVDTKLGGAGAAYGADAVAGVVNYQLDDHFTGVDFNAQGNWSQKLDAPSEKITFKFGHEFDHDKGGIVFDVEYRNSGGMLDNDRPYLTGRDATTYARQPVGGTGTYVYNFAQGTRNVIASVTGVPQLTGQAPPVYGGQINDGIGNAAGQPLMFSGNGQSLVPLTWNYATKSPTTVVGGNGVALQDFGQLYTPTSKLNLTLLGHYDITDHIHATWQGWYARGSASSEVGQGTWNTPLFATPLTMANYHDNGQVNGAYTLSTNNPYLSSTARTTIMNALAANGLSTDTFYMSRLNQDLDAGMFQTTMQMYRFQGGLNGDFDAVGRHFNWSVKGEYSRYLNDTMQPSIVTQNLLNALDSTTDASGNIVCAPGYASAPIKTRSATCAPFNPFGSGQSTPAARDYIISDAHQKNANAQRDLQAEINSTVVHLPAGDVRWDIGYEHRREGYRFDPGAFSRGWQQDDGSYLQYGNSTSLPPTGGAYHTHEAFGELDVPLVAPNMHVPGVYNLSATANGRYINNSMTGGYWTYMFGGAWWPTRDFGLSGNYARSVRNPSVTELFAPQSTDYEDGTDPCSSAGVNAGPNPATRALNCAKAHIQQPFESNFNNFTVQGTSGGNKHLKNEVSTSYTGTLEVRPHFIRGFDFRGSFVDVKINNAIQSLSAENIMDACYDSTTYPNNAYCGSFQRDATGQLTTFTAGYYNIARYETQALQANIEYNAPLSRFGLPESAGAFDLTGNYVHYLKSYNTYLGNTYLLSGTTSSPNDNFTLNANYMRGPLTVQWQTMWYGPSQYAVQVPATNYFANRRPSFAMFNFTVGYQITKNFDANFMVNNITNALPKYPGTVSLTRYYEAIIGRSFQLNLGVHF</sequence>
<dbReference type="Pfam" id="PF00593">
    <property type="entry name" value="TonB_dep_Rec_b-barrel"/>
    <property type="match status" value="1"/>
</dbReference>
<feature type="compositionally biased region" description="Basic residues" evidence="5">
    <location>
        <begin position="50"/>
        <end position="66"/>
    </location>
</feature>
<dbReference type="PANTHER" id="PTHR47234:SF2">
    <property type="entry name" value="TONB-DEPENDENT RECEPTOR"/>
    <property type="match status" value="1"/>
</dbReference>
<gene>
    <name evidence="8" type="ORF">LMG32879_002194</name>
</gene>
<keyword evidence="8" id="KW-0675">Receptor</keyword>
<dbReference type="Gene3D" id="2.40.170.20">
    <property type="entry name" value="TonB-dependent receptor, beta-barrel domain"/>
    <property type="match status" value="1"/>
</dbReference>
<evidence type="ECO:0000256" key="1">
    <source>
        <dbReference type="ARBA" id="ARBA00004442"/>
    </source>
</evidence>
<dbReference type="InterPro" id="IPR037066">
    <property type="entry name" value="Plug_dom_sf"/>
</dbReference>
<protein>
    <submittedName>
        <fullName evidence="8">TonB-dependent receptor</fullName>
    </submittedName>
</protein>
<evidence type="ECO:0000256" key="2">
    <source>
        <dbReference type="ARBA" id="ARBA00023136"/>
    </source>
</evidence>
<dbReference type="RefSeq" id="WP_289843607.1">
    <property type="nucleotide sequence ID" value="NZ_CATKSH010000014.1"/>
</dbReference>
<feature type="domain" description="TonB-dependent receptor-like beta-barrel" evidence="6">
    <location>
        <begin position="632"/>
        <end position="1063"/>
    </location>
</feature>
<dbReference type="InterPro" id="IPR012910">
    <property type="entry name" value="Plug_dom"/>
</dbReference>
<dbReference type="SUPFAM" id="SSF56935">
    <property type="entry name" value="Porins"/>
    <property type="match status" value="1"/>
</dbReference>
<dbReference type="GO" id="GO:0009279">
    <property type="term" value="C:cell outer membrane"/>
    <property type="evidence" value="ECO:0007669"/>
    <property type="project" value="UniProtKB-SubCell"/>
</dbReference>
<dbReference type="PANTHER" id="PTHR47234">
    <property type="match status" value="1"/>
</dbReference>
<dbReference type="InterPro" id="IPR000531">
    <property type="entry name" value="Beta-barrel_TonB"/>
</dbReference>
<dbReference type="Proteomes" id="UP001176960">
    <property type="component" value="Unassembled WGS sequence"/>
</dbReference>
<comment type="subcellular location">
    <subcellularLocation>
        <location evidence="1 4">Cell outer membrane</location>
    </subcellularLocation>
</comment>